<dbReference type="InterPro" id="IPR000195">
    <property type="entry name" value="Rab-GAP-TBC_dom"/>
</dbReference>
<evidence type="ECO:0000313" key="3">
    <source>
        <dbReference type="EMBL" id="SZX72276.1"/>
    </source>
</evidence>
<evidence type="ECO:0000256" key="1">
    <source>
        <dbReference type="SAM" id="MobiDB-lite"/>
    </source>
</evidence>
<feature type="region of interest" description="Disordered" evidence="1">
    <location>
        <begin position="482"/>
        <end position="502"/>
    </location>
</feature>
<dbReference type="SUPFAM" id="SSF47923">
    <property type="entry name" value="Ypt/Rab-GAP domain of gyp1p"/>
    <property type="match status" value="2"/>
</dbReference>
<dbReference type="SMART" id="SM00164">
    <property type="entry name" value="TBC"/>
    <property type="match status" value="1"/>
</dbReference>
<dbReference type="GO" id="GO:0005096">
    <property type="term" value="F:GTPase activator activity"/>
    <property type="evidence" value="ECO:0007669"/>
    <property type="project" value="TreeGrafter"/>
</dbReference>
<dbReference type="PROSITE" id="PS50086">
    <property type="entry name" value="TBC_RABGAP"/>
    <property type="match status" value="1"/>
</dbReference>
<dbReference type="AlphaFoldDB" id="A0A383W6G7"/>
<dbReference type="Proteomes" id="UP000256970">
    <property type="component" value="Unassembled WGS sequence"/>
</dbReference>
<dbReference type="Gene3D" id="1.10.472.80">
    <property type="entry name" value="Ypt/Rab-GAP domain of gyp1p, domain 3"/>
    <property type="match status" value="1"/>
</dbReference>
<dbReference type="PANTHER" id="PTHR22957:SF507">
    <property type="entry name" value="OS08G0547200 PROTEIN"/>
    <property type="match status" value="1"/>
</dbReference>
<dbReference type="STRING" id="3088.A0A383W6G7"/>
<feature type="compositionally biased region" description="Low complexity" evidence="1">
    <location>
        <begin position="126"/>
        <end position="147"/>
    </location>
</feature>
<protein>
    <recommendedName>
        <fullName evidence="2">Rab-GAP TBC domain-containing protein</fullName>
    </recommendedName>
</protein>
<dbReference type="Pfam" id="PF00566">
    <property type="entry name" value="RabGAP-TBC"/>
    <property type="match status" value="1"/>
</dbReference>
<sequence>MPSKAHNQQYLLGLGAAGAVAVIAASALAVAVSRRRRQPYSKLEWEGALEEIGEIRDFDGIVDRIADEGLEPSIRPDVWPFLLEVFDPASHYQQRQAQHQLMLRQYQQLLLQCQAYEAALKESLRPSSPSAAGGGAQQQQQPQQQQQVQCQLPEQVRQFAEAHRLIVIDAVRTDFQKHTACLASLYGDTSGFCSSSSSSGGSISVAAAAAASSLAARPSVAAVASLLSQGLSSLQQYWLGSLLGGQAAAWGHSQALWVSEAAQRVLESCGHMGEDSKRQACRMIAMLSAYALHDPDTGYCQGMSDLLLPFVLLMEDDALAFWCFVSLMQRQNLRRNFAADESGIFAQLRCLGQVLEVHDKPLMFRLHQLGASECHFAYRMLVVLMRRDLSMAQVSNGSSSSRRRDSCAVLVVMQLWEVLWADAWRQRRLAQESAAAAAAAAAATTAAELDSVGSVASTASMSDKDSLEQQAADAGVQLITAHSRGQQAKGEAQHPHQQQLSQEGSTMRSGLFVWFVAAVVISQRRTVLGHCCDADDVLRLFHGLKRVDVWQCLAKARELQDADAMQQQQQQPQQPEQRLAAAVG</sequence>
<organism evidence="3 4">
    <name type="scientific">Tetradesmus obliquus</name>
    <name type="common">Green alga</name>
    <name type="synonym">Acutodesmus obliquus</name>
    <dbReference type="NCBI Taxonomy" id="3088"/>
    <lineage>
        <taxon>Eukaryota</taxon>
        <taxon>Viridiplantae</taxon>
        <taxon>Chlorophyta</taxon>
        <taxon>core chlorophytes</taxon>
        <taxon>Chlorophyceae</taxon>
        <taxon>CS clade</taxon>
        <taxon>Sphaeropleales</taxon>
        <taxon>Scenedesmaceae</taxon>
        <taxon>Tetradesmus</taxon>
    </lineage>
</organism>
<evidence type="ECO:0000259" key="2">
    <source>
        <dbReference type="PROSITE" id="PS50086"/>
    </source>
</evidence>
<dbReference type="InterPro" id="IPR035969">
    <property type="entry name" value="Rab-GAP_TBC_sf"/>
</dbReference>
<name>A0A383W6G7_TETOB</name>
<dbReference type="Gene3D" id="1.10.8.270">
    <property type="entry name" value="putative rabgap domain of human tbc1 domain family member 14 like domains"/>
    <property type="match status" value="1"/>
</dbReference>
<feature type="region of interest" description="Disordered" evidence="1">
    <location>
        <begin position="564"/>
        <end position="584"/>
    </location>
</feature>
<dbReference type="EMBL" id="FNXT01001124">
    <property type="protein sequence ID" value="SZX72276.1"/>
    <property type="molecule type" value="Genomic_DNA"/>
</dbReference>
<feature type="domain" description="Rab-GAP TBC" evidence="2">
    <location>
        <begin position="69"/>
        <end position="423"/>
    </location>
</feature>
<keyword evidence="4" id="KW-1185">Reference proteome</keyword>
<evidence type="ECO:0000313" key="4">
    <source>
        <dbReference type="Proteomes" id="UP000256970"/>
    </source>
</evidence>
<dbReference type="PANTHER" id="PTHR22957">
    <property type="entry name" value="TBC1 DOMAIN FAMILY MEMBER GTPASE-ACTIVATING PROTEIN"/>
    <property type="match status" value="1"/>
</dbReference>
<feature type="region of interest" description="Disordered" evidence="1">
    <location>
        <begin position="124"/>
        <end position="148"/>
    </location>
</feature>
<proteinExistence type="predicted"/>
<gene>
    <name evidence="3" type="ORF">BQ4739_LOCUS12467</name>
</gene>
<reference evidence="3 4" key="1">
    <citation type="submission" date="2016-10" db="EMBL/GenBank/DDBJ databases">
        <authorList>
            <person name="Cai Z."/>
        </authorList>
    </citation>
    <scope>NUCLEOTIDE SEQUENCE [LARGE SCALE GENOMIC DNA]</scope>
</reference>
<accession>A0A383W6G7</accession>